<feature type="domain" description="G-protein coupled receptors family 2 profile 2" evidence="8">
    <location>
        <begin position="321"/>
        <end position="601"/>
    </location>
</feature>
<keyword evidence="9" id="KW-1185">Reference proteome</keyword>
<evidence type="ECO:0000313" key="10">
    <source>
        <dbReference type="RefSeq" id="XP_017780275.1"/>
    </source>
</evidence>
<feature type="signal peptide" evidence="7">
    <location>
        <begin position="1"/>
        <end position="18"/>
    </location>
</feature>
<proteinExistence type="predicted"/>
<evidence type="ECO:0000259" key="8">
    <source>
        <dbReference type="PROSITE" id="PS50261"/>
    </source>
</evidence>
<evidence type="ECO:0000256" key="5">
    <source>
        <dbReference type="SAM" id="MobiDB-lite"/>
    </source>
</evidence>
<organism evidence="9 10">
    <name type="scientific">Nicrophorus vespilloides</name>
    <name type="common">Boreal carrion beetle</name>
    <dbReference type="NCBI Taxonomy" id="110193"/>
    <lineage>
        <taxon>Eukaryota</taxon>
        <taxon>Metazoa</taxon>
        <taxon>Ecdysozoa</taxon>
        <taxon>Arthropoda</taxon>
        <taxon>Hexapoda</taxon>
        <taxon>Insecta</taxon>
        <taxon>Pterygota</taxon>
        <taxon>Neoptera</taxon>
        <taxon>Endopterygota</taxon>
        <taxon>Coleoptera</taxon>
        <taxon>Polyphaga</taxon>
        <taxon>Staphyliniformia</taxon>
        <taxon>Silphidae</taxon>
        <taxon>Nicrophorinae</taxon>
        <taxon>Nicrophorus</taxon>
    </lineage>
</organism>
<dbReference type="Proteomes" id="UP000695000">
    <property type="component" value="Unplaced"/>
</dbReference>
<dbReference type="PROSITE" id="PS50261">
    <property type="entry name" value="G_PROTEIN_RECEP_F2_4"/>
    <property type="match status" value="1"/>
</dbReference>
<dbReference type="RefSeq" id="XP_017780275.1">
    <property type="nucleotide sequence ID" value="XM_017924786.1"/>
</dbReference>
<feature type="region of interest" description="Disordered" evidence="5">
    <location>
        <begin position="629"/>
        <end position="653"/>
    </location>
</feature>
<sequence>MKMIAYSTILLFPLIVYGLEPFVNPEINSPKCCPLNSHLLNTSGTLSCSERRQYIQVHAKPLELFEKCSDHCVDFLSSNHNRLVRYDCRTKGIEYQTHREYPKCCPLNYHYDPVLHGCAKGRVIEEPVGFTVLNISLSHCPLKTHAIVDYITANTTTFDSELKVSFDNNTFDYGTYCLDETKNKSRVVRVCQTYESTCKRSFDDNKVRCIRKCCLDGQIYIGNTCEIAFEYGVDINHTKIKQSKENFAVIQSHVANKYIAKPHHNCEVDKIGDLSCISKNSPVTSNSKDAPYCTEMHLSKNVSIQRFFLFLPKTLPLTESKLKINSVGLAISCFFFLLTMVLYCLLPDALHLFGKSILCYCFITFLGYLTLSAMQFNNKSVWDKSFCLTIGFIIMFTFLGSFTWLNIICFDMYMAFGTMKLIKVGNKRRDRKRFIFYNLYGWGVPTVLTLITYVIYKTDCVPDPIKPVIGRGTCFFQHTRKNGYDHLLYFVLPLTILIVCNAVLFLKTIIYYFKVKTEINTMNDNYATDKEKRFKLFNADREKMIMLMKLFLVMGISWMFEVVSDVISFKSNSVLQVIEIIWDSFNSLQGLFIFCIFMVKAKTWEALKKKFCPAFGRRRSEHSSATLGTTLYSSSEDPRSIRLMSREKSIEKD</sequence>
<keyword evidence="4 6" id="KW-0472">Membrane</keyword>
<feature type="transmembrane region" description="Helical" evidence="6">
    <location>
        <begin position="580"/>
        <end position="599"/>
    </location>
</feature>
<comment type="subcellular location">
    <subcellularLocation>
        <location evidence="1">Membrane</location>
        <topology evidence="1">Multi-pass membrane protein</topology>
    </subcellularLocation>
</comment>
<dbReference type="InterPro" id="IPR000832">
    <property type="entry name" value="GPCR_2_secretin-like"/>
</dbReference>
<evidence type="ECO:0000256" key="2">
    <source>
        <dbReference type="ARBA" id="ARBA00022692"/>
    </source>
</evidence>
<keyword evidence="2 6" id="KW-0812">Transmembrane</keyword>
<evidence type="ECO:0000256" key="4">
    <source>
        <dbReference type="ARBA" id="ARBA00023136"/>
    </source>
</evidence>
<feature type="transmembrane region" description="Helical" evidence="6">
    <location>
        <begin position="327"/>
        <end position="345"/>
    </location>
</feature>
<feature type="compositionally biased region" description="Basic and acidic residues" evidence="5">
    <location>
        <begin position="636"/>
        <end position="653"/>
    </location>
</feature>
<evidence type="ECO:0000256" key="7">
    <source>
        <dbReference type="SAM" id="SignalP"/>
    </source>
</evidence>
<feature type="transmembrane region" description="Helical" evidence="6">
    <location>
        <begin position="544"/>
        <end position="560"/>
    </location>
</feature>
<feature type="transmembrane region" description="Helical" evidence="6">
    <location>
        <begin position="487"/>
        <end position="513"/>
    </location>
</feature>
<keyword evidence="7" id="KW-0732">Signal</keyword>
<evidence type="ECO:0000256" key="6">
    <source>
        <dbReference type="SAM" id="Phobius"/>
    </source>
</evidence>
<dbReference type="PANTHER" id="PTHR47154:SF2">
    <property type="entry name" value="G-PROTEIN COUPLED RECEPTOR MTH-RELATED"/>
    <property type="match status" value="1"/>
</dbReference>
<dbReference type="Pfam" id="PF00002">
    <property type="entry name" value="7tm_2"/>
    <property type="match status" value="1"/>
</dbReference>
<feature type="transmembrane region" description="Helical" evidence="6">
    <location>
        <begin position="388"/>
        <end position="413"/>
    </location>
</feature>
<reference evidence="10" key="1">
    <citation type="submission" date="2025-08" db="UniProtKB">
        <authorList>
            <consortium name="RefSeq"/>
        </authorList>
    </citation>
    <scope>IDENTIFICATION</scope>
    <source>
        <tissue evidence="10">Whole Larva</tissue>
    </source>
</reference>
<feature type="transmembrane region" description="Helical" evidence="6">
    <location>
        <begin position="434"/>
        <end position="456"/>
    </location>
</feature>
<feature type="transmembrane region" description="Helical" evidence="6">
    <location>
        <begin position="357"/>
        <end position="376"/>
    </location>
</feature>
<accession>A0ABM1N0C5</accession>
<evidence type="ECO:0000256" key="3">
    <source>
        <dbReference type="ARBA" id="ARBA00022989"/>
    </source>
</evidence>
<dbReference type="Gene3D" id="1.20.1070.10">
    <property type="entry name" value="Rhodopsin 7-helix transmembrane proteins"/>
    <property type="match status" value="1"/>
</dbReference>
<dbReference type="PANTHER" id="PTHR47154">
    <property type="entry name" value="G-PROTEIN COUPLED RECEPTOR MTH-RELATED"/>
    <property type="match status" value="1"/>
</dbReference>
<dbReference type="InterPro" id="IPR051384">
    <property type="entry name" value="Mth_GPCR"/>
</dbReference>
<evidence type="ECO:0000313" key="9">
    <source>
        <dbReference type="Proteomes" id="UP000695000"/>
    </source>
</evidence>
<dbReference type="CDD" id="cd15039">
    <property type="entry name" value="7tmB3_Methuselah-like"/>
    <property type="match status" value="1"/>
</dbReference>
<dbReference type="InterPro" id="IPR017981">
    <property type="entry name" value="GPCR_2-like_7TM"/>
</dbReference>
<gene>
    <name evidence="10" type="primary">LOC108565362</name>
</gene>
<feature type="chain" id="PRO_5046727388" evidence="7">
    <location>
        <begin position="19"/>
        <end position="653"/>
    </location>
</feature>
<dbReference type="GeneID" id="108565362"/>
<keyword evidence="3 6" id="KW-1133">Transmembrane helix</keyword>
<name>A0ABM1N0C5_NICVS</name>
<evidence type="ECO:0000256" key="1">
    <source>
        <dbReference type="ARBA" id="ARBA00004141"/>
    </source>
</evidence>
<protein>
    <submittedName>
        <fullName evidence="10">G-protein coupled receptor Mth-like isoform X1</fullName>
    </submittedName>
</protein>